<dbReference type="InterPro" id="IPR028994">
    <property type="entry name" value="Integrin_alpha_N"/>
</dbReference>
<evidence type="ECO:0000313" key="1">
    <source>
        <dbReference type="EMBL" id="KPL70673.1"/>
    </source>
</evidence>
<gene>
    <name evidence="1" type="ORF">ADM99_16435</name>
</gene>
<accession>A0A0P6WLM7</accession>
<evidence type="ECO:0008006" key="3">
    <source>
        <dbReference type="Google" id="ProtNLM"/>
    </source>
</evidence>
<dbReference type="SUPFAM" id="SSF69318">
    <property type="entry name" value="Integrin alpha N-terminal domain"/>
    <property type="match status" value="1"/>
</dbReference>
<dbReference type="RefSeq" id="WP_062422609.1">
    <property type="nucleotide sequence ID" value="NZ_BBYA01000010.1"/>
</dbReference>
<dbReference type="STRING" id="229920.ADM99_16435"/>
<keyword evidence="2" id="KW-1185">Reference proteome</keyword>
<dbReference type="Proteomes" id="UP000050430">
    <property type="component" value="Unassembled WGS sequence"/>
</dbReference>
<name>A0A0P6WLM7_9CHLR</name>
<dbReference type="OrthoDB" id="68337at2"/>
<protein>
    <recommendedName>
        <fullName evidence="3">VCBS repeat-containing protein</fullName>
    </recommendedName>
</protein>
<dbReference type="AlphaFoldDB" id="A0A0P6WLM7"/>
<reference evidence="1 2" key="1">
    <citation type="submission" date="2015-07" db="EMBL/GenBank/DDBJ databases">
        <title>Genome sequence of Leptolinea tardivitalis DSM 16556.</title>
        <authorList>
            <person name="Hemp J."/>
            <person name="Ward L.M."/>
            <person name="Pace L.A."/>
            <person name="Fischer W.W."/>
        </authorList>
    </citation>
    <scope>NUCLEOTIDE SEQUENCE [LARGE SCALE GENOMIC DNA]</scope>
    <source>
        <strain evidence="1 2">YMTK-2</strain>
    </source>
</reference>
<dbReference type="EMBL" id="LGCK01000014">
    <property type="protein sequence ID" value="KPL70673.1"/>
    <property type="molecule type" value="Genomic_DNA"/>
</dbReference>
<evidence type="ECO:0000313" key="2">
    <source>
        <dbReference type="Proteomes" id="UP000050430"/>
    </source>
</evidence>
<proteinExistence type="predicted"/>
<comment type="caution">
    <text evidence="1">The sequence shown here is derived from an EMBL/GenBank/DDBJ whole genome shotgun (WGS) entry which is preliminary data.</text>
</comment>
<organism evidence="1 2">
    <name type="scientific">Leptolinea tardivitalis</name>
    <dbReference type="NCBI Taxonomy" id="229920"/>
    <lineage>
        <taxon>Bacteria</taxon>
        <taxon>Bacillati</taxon>
        <taxon>Chloroflexota</taxon>
        <taxon>Anaerolineae</taxon>
        <taxon>Anaerolineales</taxon>
        <taxon>Anaerolineaceae</taxon>
        <taxon>Leptolinea</taxon>
    </lineage>
</organism>
<sequence>MAPNWFSKSGISIGLVTFSLAVSSPVSLTLWQLSPQGLQPATWQAASPVKSSPVNPPAQAEWNNGSVKLTSTSGSWQSPDTWTVQNMEWSDLNHDGRVELTLLVKRPFKPWPVDQFLPYGGRIKNHHDIAGNSSHIILIGWKKDHWGEVWAGSALARPVRMFTTADVNQDGIQELVVLEGDYDDTNVSQASSLAIWKWDGFGFELVSRLEQPCRQFILTYSRQNEPLILLQ</sequence>